<organism evidence="3 4">
    <name type="scientific">Cytospora chrysosperma</name>
    <name type="common">Cytospora canker fungus</name>
    <name type="synonym">Sphaeria chrysosperma</name>
    <dbReference type="NCBI Taxonomy" id="252740"/>
    <lineage>
        <taxon>Eukaryota</taxon>
        <taxon>Fungi</taxon>
        <taxon>Dikarya</taxon>
        <taxon>Ascomycota</taxon>
        <taxon>Pezizomycotina</taxon>
        <taxon>Sordariomycetes</taxon>
        <taxon>Sordariomycetidae</taxon>
        <taxon>Diaporthales</taxon>
        <taxon>Cytosporaceae</taxon>
        <taxon>Cytospora</taxon>
    </lineage>
</organism>
<evidence type="ECO:0000256" key="1">
    <source>
        <dbReference type="SAM" id="MobiDB-lite"/>
    </source>
</evidence>
<keyword evidence="2" id="KW-1133">Transmembrane helix</keyword>
<feature type="compositionally biased region" description="Low complexity" evidence="1">
    <location>
        <begin position="187"/>
        <end position="196"/>
    </location>
</feature>
<comment type="caution">
    <text evidence="3">The sequence shown here is derived from an EMBL/GenBank/DDBJ whole genome shotgun (WGS) entry which is preliminary data.</text>
</comment>
<feature type="transmembrane region" description="Helical" evidence="2">
    <location>
        <begin position="27"/>
        <end position="47"/>
    </location>
</feature>
<proteinExistence type="predicted"/>
<accession>A0A423VSS5</accession>
<feature type="region of interest" description="Disordered" evidence="1">
    <location>
        <begin position="124"/>
        <end position="209"/>
    </location>
</feature>
<keyword evidence="4" id="KW-1185">Reference proteome</keyword>
<evidence type="ECO:0000313" key="4">
    <source>
        <dbReference type="Proteomes" id="UP000284375"/>
    </source>
</evidence>
<evidence type="ECO:0000313" key="3">
    <source>
        <dbReference type="EMBL" id="ROV93988.1"/>
    </source>
</evidence>
<dbReference type="OrthoDB" id="4775599at2759"/>
<feature type="region of interest" description="Disordered" evidence="1">
    <location>
        <begin position="1"/>
        <end position="22"/>
    </location>
</feature>
<sequence length="209" mass="21512">MDPGSIQIPKGTIRGTGTSSKPPPSPIWIIIPLVVVLFMGALIAIAYRLVTRWQRRRTVAGDAEQATTGPETTVLEVGDAATGGGGLAPDSGTSQPTDRWAWVFDPSSGSGRGRHGAARMSEGLNELGEAPPPYGEDNEGPKSYVAEMVEVGEGGEGASGTAPRQGQSGVGPEPPAYELAVGPDETSSSLSLASSSIQEPPPAVMPRPR</sequence>
<dbReference type="AlphaFoldDB" id="A0A423VSS5"/>
<dbReference type="Proteomes" id="UP000284375">
    <property type="component" value="Unassembled WGS sequence"/>
</dbReference>
<keyword evidence="2" id="KW-0812">Transmembrane</keyword>
<protein>
    <submittedName>
        <fullName evidence="3">Uncharacterized protein</fullName>
    </submittedName>
</protein>
<feature type="region of interest" description="Disordered" evidence="1">
    <location>
        <begin position="59"/>
        <end position="100"/>
    </location>
</feature>
<feature type="compositionally biased region" description="Pro residues" evidence="1">
    <location>
        <begin position="199"/>
        <end position="209"/>
    </location>
</feature>
<keyword evidence="2" id="KW-0472">Membrane</keyword>
<reference evidence="3 4" key="1">
    <citation type="submission" date="2015-09" db="EMBL/GenBank/DDBJ databases">
        <title>Host preference determinants of Valsa canker pathogens revealed by comparative genomics.</title>
        <authorList>
            <person name="Yin Z."/>
            <person name="Huang L."/>
        </authorList>
    </citation>
    <scope>NUCLEOTIDE SEQUENCE [LARGE SCALE GENOMIC DNA]</scope>
    <source>
        <strain evidence="3 4">YSFL</strain>
    </source>
</reference>
<dbReference type="EMBL" id="LJZO01000030">
    <property type="protein sequence ID" value="ROV93988.1"/>
    <property type="molecule type" value="Genomic_DNA"/>
</dbReference>
<name>A0A423VSS5_CYTCH</name>
<gene>
    <name evidence="3" type="ORF">VSDG_06302</name>
</gene>
<evidence type="ECO:0000256" key="2">
    <source>
        <dbReference type="SAM" id="Phobius"/>
    </source>
</evidence>